<dbReference type="InterPro" id="IPR051693">
    <property type="entry name" value="UPF0046_metallophosphoest"/>
</dbReference>
<evidence type="ECO:0000313" key="2">
    <source>
        <dbReference type="EMBL" id="ORX76915.1"/>
    </source>
</evidence>
<dbReference type="EMBL" id="MCFG01000272">
    <property type="protein sequence ID" value="ORX76915.1"/>
    <property type="molecule type" value="Genomic_DNA"/>
</dbReference>
<proteinExistence type="predicted"/>
<dbReference type="PANTHER" id="PTHR12905">
    <property type="entry name" value="METALLOPHOSPHOESTERASE"/>
    <property type="match status" value="1"/>
</dbReference>
<dbReference type="Gene3D" id="3.60.21.10">
    <property type="match status" value="1"/>
</dbReference>
<protein>
    <submittedName>
        <fullName evidence="2">Metallo-dependent phosphatase</fullName>
    </submittedName>
</protein>
<organism evidence="2 3">
    <name type="scientific">Anaeromyces robustus</name>
    <dbReference type="NCBI Taxonomy" id="1754192"/>
    <lineage>
        <taxon>Eukaryota</taxon>
        <taxon>Fungi</taxon>
        <taxon>Fungi incertae sedis</taxon>
        <taxon>Chytridiomycota</taxon>
        <taxon>Chytridiomycota incertae sedis</taxon>
        <taxon>Neocallimastigomycetes</taxon>
        <taxon>Neocallimastigales</taxon>
        <taxon>Neocallimastigaceae</taxon>
        <taxon>Anaeromyces</taxon>
    </lineage>
</organism>
<dbReference type="OrthoDB" id="2152538at2759"/>
<dbReference type="InterPro" id="IPR004843">
    <property type="entry name" value="Calcineurin-like_PHP"/>
</dbReference>
<accession>A0A1Y1WU31</accession>
<reference evidence="2 3" key="1">
    <citation type="submission" date="2016-08" db="EMBL/GenBank/DDBJ databases">
        <title>A Parts List for Fungal Cellulosomes Revealed by Comparative Genomics.</title>
        <authorList>
            <consortium name="DOE Joint Genome Institute"/>
            <person name="Haitjema C.H."/>
            <person name="Gilmore S.P."/>
            <person name="Henske J.K."/>
            <person name="Solomon K.V."/>
            <person name="De Groot R."/>
            <person name="Kuo A."/>
            <person name="Mondo S.J."/>
            <person name="Salamov A.A."/>
            <person name="Labutti K."/>
            <person name="Zhao Z."/>
            <person name="Chiniquy J."/>
            <person name="Barry K."/>
            <person name="Brewer H.M."/>
            <person name="Purvine S.O."/>
            <person name="Wright A.T."/>
            <person name="Boxma B."/>
            <person name="Van Alen T."/>
            <person name="Hackstein J.H."/>
            <person name="Baker S.E."/>
            <person name="Grigoriev I.V."/>
            <person name="O'Malley M.A."/>
        </authorList>
    </citation>
    <scope>NUCLEOTIDE SEQUENCE [LARGE SCALE GENOMIC DNA]</scope>
    <source>
        <strain evidence="2 3">S4</strain>
    </source>
</reference>
<name>A0A1Y1WU31_9FUNG</name>
<dbReference type="AlphaFoldDB" id="A0A1Y1WU31"/>
<dbReference type="InterPro" id="IPR029052">
    <property type="entry name" value="Metallo-depent_PP-like"/>
</dbReference>
<keyword evidence="3" id="KW-1185">Reference proteome</keyword>
<dbReference type="GO" id="GO:0016787">
    <property type="term" value="F:hydrolase activity"/>
    <property type="evidence" value="ECO:0007669"/>
    <property type="project" value="InterPro"/>
</dbReference>
<reference evidence="2 3" key="2">
    <citation type="submission" date="2016-08" db="EMBL/GenBank/DDBJ databases">
        <title>Pervasive Adenine N6-methylation of Active Genes in Fungi.</title>
        <authorList>
            <consortium name="DOE Joint Genome Institute"/>
            <person name="Mondo S.J."/>
            <person name="Dannebaum R.O."/>
            <person name="Kuo R.C."/>
            <person name="Labutti K."/>
            <person name="Haridas S."/>
            <person name="Kuo A."/>
            <person name="Salamov A."/>
            <person name="Ahrendt S.R."/>
            <person name="Lipzen A."/>
            <person name="Sullivan W."/>
            <person name="Andreopoulos W.B."/>
            <person name="Clum A."/>
            <person name="Lindquist E."/>
            <person name="Daum C."/>
            <person name="Ramamoorthy G.K."/>
            <person name="Gryganskyi A."/>
            <person name="Culley D."/>
            <person name="Magnuson J.K."/>
            <person name="James T.Y."/>
            <person name="O'Malley M.A."/>
            <person name="Stajich J.E."/>
            <person name="Spatafora J.W."/>
            <person name="Visel A."/>
            <person name="Grigoriev I.V."/>
        </authorList>
    </citation>
    <scope>NUCLEOTIDE SEQUENCE [LARGE SCALE GENOMIC DNA]</scope>
    <source>
        <strain evidence="2 3">S4</strain>
    </source>
</reference>
<gene>
    <name evidence="2" type="ORF">BCR32DRAFT_248361</name>
</gene>
<dbReference type="Pfam" id="PF00149">
    <property type="entry name" value="Metallophos"/>
    <property type="match status" value="1"/>
</dbReference>
<dbReference type="Proteomes" id="UP000193944">
    <property type="component" value="Unassembled WGS sequence"/>
</dbReference>
<feature type="domain" description="Calcineurin-like phosphoesterase" evidence="1">
    <location>
        <begin position="37"/>
        <end position="229"/>
    </location>
</feature>
<dbReference type="SUPFAM" id="SSF56300">
    <property type="entry name" value="Metallo-dependent phosphatases"/>
    <property type="match status" value="1"/>
</dbReference>
<dbReference type="PANTHER" id="PTHR12905:SF0">
    <property type="entry name" value="CALCINEURIN-LIKE PHOSPHOESTERASE DOMAIN-CONTAINING PROTEIN"/>
    <property type="match status" value="1"/>
</dbReference>
<sequence length="265" mass="31313">MKTSEIITSKEENFKKLKLKESGKDLKKFGKGNSKVKICCISDTHEKHDNICIPDDIDIDILIYAGDFTNWHSSNKKSVHLFLDWFKKQNAKYKFLVCGNHDIYFYFLRKSKKEALKEEMKKNNILYLENNFGNFSDLNLNIYGFPYTLKRNIFYMADAFEIKKSKMNKICNQVFDKNNNNIDILITHSPPYNILDKTYKNKNIGSLTLLEDLILRVKPKIHIFGHNHDEPGYKIFEYNEEEILFINASKVHGKTPIIFDYYYDK</sequence>
<evidence type="ECO:0000313" key="3">
    <source>
        <dbReference type="Proteomes" id="UP000193944"/>
    </source>
</evidence>
<comment type="caution">
    <text evidence="2">The sequence shown here is derived from an EMBL/GenBank/DDBJ whole genome shotgun (WGS) entry which is preliminary data.</text>
</comment>
<evidence type="ECO:0000259" key="1">
    <source>
        <dbReference type="Pfam" id="PF00149"/>
    </source>
</evidence>